<comment type="caution">
    <text evidence="2">The sequence shown here is derived from an EMBL/GenBank/DDBJ whole genome shotgun (WGS) entry which is preliminary data.</text>
</comment>
<dbReference type="OrthoDB" id="3595619at2759"/>
<feature type="compositionally biased region" description="Acidic residues" evidence="1">
    <location>
        <begin position="289"/>
        <end position="298"/>
    </location>
</feature>
<dbReference type="Proteomes" id="UP001150904">
    <property type="component" value="Unassembled WGS sequence"/>
</dbReference>
<evidence type="ECO:0000313" key="3">
    <source>
        <dbReference type="Proteomes" id="UP001150904"/>
    </source>
</evidence>
<protein>
    <submittedName>
        <fullName evidence="2">Uncharacterized protein</fullName>
    </submittedName>
</protein>
<accession>A0A9W9J669</accession>
<feature type="region of interest" description="Disordered" evidence="1">
    <location>
        <begin position="277"/>
        <end position="319"/>
    </location>
</feature>
<evidence type="ECO:0000256" key="1">
    <source>
        <dbReference type="SAM" id="MobiDB-lite"/>
    </source>
</evidence>
<name>A0A9W9J669_9EURO</name>
<feature type="region of interest" description="Disordered" evidence="1">
    <location>
        <begin position="173"/>
        <end position="211"/>
    </location>
</feature>
<dbReference type="GeneID" id="83183949"/>
<sequence>MTLAFEQEGLLTGWIRSCWACFYPGEAGQSGLRAENRGVEREMQVCHSQPHLVPPMKLVVYEDLPSPRVYHQQRNSLSSWISDGRNLASRASTRASMSWKRQSTVPLKIGAPSDFRRVDSFSFQPPSLPMKYQPLELSIYRSGNRLSDLPEFDSFDFDEDRHRQILAVPPRALSPSRVPAQRCQSANPRVSMSRKPVGSGNRRSFGHSENVAEPAEPVRIANALIPHFSVFTPVKTLLSEGELIPAATHVRPEKSEESQLTLDTEWPDHVNDEQVFMDTEPKTPLPTKDDEETSDDPFSEFSFHKDSPSSASSRTMPSRISSLHRPMTADNRNIIASIPLPNRVTHWFFPNSPPSPKQVSLADEDGFSWERARTLSGSTVASTVTTTITGGVQTRNHKASISSTFTSDTTPRASIHVTSRSGDKDFEAMCNHPTIPEGRPQHYPHVPCKGQPIRYNDSTVGLAF</sequence>
<reference evidence="2" key="1">
    <citation type="submission" date="2022-12" db="EMBL/GenBank/DDBJ databases">
        <authorList>
            <person name="Petersen C."/>
        </authorList>
    </citation>
    <scope>NUCLEOTIDE SEQUENCE</scope>
    <source>
        <strain evidence="2">IBT 15544</strain>
    </source>
</reference>
<reference evidence="2" key="2">
    <citation type="journal article" date="2023" name="IMA Fungus">
        <title>Comparative genomic study of the Penicillium genus elucidates a diverse pangenome and 15 lateral gene transfer events.</title>
        <authorList>
            <person name="Petersen C."/>
            <person name="Sorensen T."/>
            <person name="Nielsen M.R."/>
            <person name="Sondergaard T.E."/>
            <person name="Sorensen J.L."/>
            <person name="Fitzpatrick D.A."/>
            <person name="Frisvad J.C."/>
            <person name="Nielsen K.L."/>
        </authorList>
    </citation>
    <scope>NUCLEOTIDE SEQUENCE</scope>
    <source>
        <strain evidence="2">IBT 15544</strain>
    </source>
</reference>
<feature type="compositionally biased region" description="Low complexity" evidence="1">
    <location>
        <begin position="308"/>
        <end position="319"/>
    </location>
</feature>
<evidence type="ECO:0000313" key="2">
    <source>
        <dbReference type="EMBL" id="KAJ5190607.1"/>
    </source>
</evidence>
<dbReference type="EMBL" id="JAPQKR010000016">
    <property type="protein sequence ID" value="KAJ5190607.1"/>
    <property type="molecule type" value="Genomic_DNA"/>
</dbReference>
<keyword evidence="3" id="KW-1185">Reference proteome</keyword>
<proteinExistence type="predicted"/>
<organism evidence="2 3">
    <name type="scientific">Penicillium cinerascens</name>
    <dbReference type="NCBI Taxonomy" id="70096"/>
    <lineage>
        <taxon>Eukaryota</taxon>
        <taxon>Fungi</taxon>
        <taxon>Dikarya</taxon>
        <taxon>Ascomycota</taxon>
        <taxon>Pezizomycotina</taxon>
        <taxon>Eurotiomycetes</taxon>
        <taxon>Eurotiomycetidae</taxon>
        <taxon>Eurotiales</taxon>
        <taxon>Aspergillaceae</taxon>
        <taxon>Penicillium</taxon>
    </lineage>
</organism>
<dbReference type="RefSeq" id="XP_058303547.1">
    <property type="nucleotide sequence ID" value="XM_058456648.1"/>
</dbReference>
<gene>
    <name evidence="2" type="ORF">N7498_009592</name>
</gene>
<dbReference type="AlphaFoldDB" id="A0A9W9J669"/>